<feature type="region of interest" description="Disordered" evidence="1">
    <location>
        <begin position="1"/>
        <end position="44"/>
    </location>
</feature>
<keyword evidence="3" id="KW-1185">Reference proteome</keyword>
<dbReference type="EMBL" id="JNFQ01000008">
    <property type="protein sequence ID" value="KFG71241.1"/>
    <property type="molecule type" value="Genomic_DNA"/>
</dbReference>
<proteinExistence type="predicted"/>
<sequence>MVDGAGRGGQARRMIDKVPPRHCRRMQSGLGTRGTGHGTRGTGEYDRARLGVRADDVPGGHPDGVGVLVVRRHQHIGELPSPTVGRPETSPPTSS</sequence>
<evidence type="ECO:0000256" key="1">
    <source>
        <dbReference type="SAM" id="MobiDB-lite"/>
    </source>
</evidence>
<dbReference type="Proteomes" id="UP000029095">
    <property type="component" value="Unassembled WGS sequence"/>
</dbReference>
<protein>
    <submittedName>
        <fullName evidence="2">Uncharacterized protein</fullName>
    </submittedName>
</protein>
<evidence type="ECO:0000313" key="2">
    <source>
        <dbReference type="EMBL" id="KFG71241.1"/>
    </source>
</evidence>
<gene>
    <name evidence="2" type="ORF">FM21_35285</name>
</gene>
<dbReference type="AlphaFoldDB" id="A0A086MQS3"/>
<organism evidence="2 3">
    <name type="scientific">Streptomyces mutabilis</name>
    <dbReference type="NCBI Taxonomy" id="67332"/>
    <lineage>
        <taxon>Bacteria</taxon>
        <taxon>Bacillati</taxon>
        <taxon>Actinomycetota</taxon>
        <taxon>Actinomycetes</taxon>
        <taxon>Kitasatosporales</taxon>
        <taxon>Streptomycetaceae</taxon>
        <taxon>Streptomyces</taxon>
    </lineage>
</organism>
<evidence type="ECO:0000313" key="3">
    <source>
        <dbReference type="Proteomes" id="UP000029095"/>
    </source>
</evidence>
<feature type="region of interest" description="Disordered" evidence="1">
    <location>
        <begin position="75"/>
        <end position="95"/>
    </location>
</feature>
<accession>A0A086MQS3</accession>
<reference evidence="2 3" key="1">
    <citation type="submission" date="2014-05" db="EMBL/GenBank/DDBJ databases">
        <title>Complete genome sequence of the Streptomyces mutabilis TRM45540.</title>
        <authorList>
            <person name="Luo X."/>
            <person name="Zhang L."/>
        </authorList>
    </citation>
    <scope>NUCLEOTIDE SEQUENCE [LARGE SCALE GENOMIC DNA]</scope>
    <source>
        <strain evidence="2 3">TRM45540</strain>
    </source>
</reference>
<comment type="caution">
    <text evidence="2">The sequence shown here is derived from an EMBL/GenBank/DDBJ whole genome shotgun (WGS) entry which is preliminary data.</text>
</comment>
<name>A0A086MQS3_9ACTN</name>
<feature type="compositionally biased region" description="Gly residues" evidence="1">
    <location>
        <begin position="31"/>
        <end position="41"/>
    </location>
</feature>
<dbReference type="HOGENOM" id="CLU_2371581_0_0_11"/>